<dbReference type="SUPFAM" id="SSF101738">
    <property type="entry name" value="SspB-like"/>
    <property type="match status" value="1"/>
</dbReference>
<dbReference type="RefSeq" id="WP_134243165.1">
    <property type="nucleotide sequence ID" value="NZ_SNTY01000006.1"/>
</dbReference>
<dbReference type="InterPro" id="IPR036760">
    <property type="entry name" value="SspB-like_sf"/>
</dbReference>
<feature type="compositionally biased region" description="Polar residues" evidence="1">
    <location>
        <begin position="112"/>
        <end position="132"/>
    </location>
</feature>
<dbReference type="PANTHER" id="PTHR37486">
    <property type="entry name" value="STRINGENT STARVATION PROTEIN B"/>
    <property type="match status" value="1"/>
</dbReference>
<dbReference type="GO" id="GO:0005840">
    <property type="term" value="C:ribosome"/>
    <property type="evidence" value="ECO:0007669"/>
    <property type="project" value="TreeGrafter"/>
</dbReference>
<comment type="caution">
    <text evidence="2">The sequence shown here is derived from an EMBL/GenBank/DDBJ whole genome shotgun (WGS) entry which is preliminary data.</text>
</comment>
<keyword evidence="2" id="KW-0378">Hydrolase</keyword>
<keyword evidence="2" id="KW-0645">Protease</keyword>
<dbReference type="GO" id="GO:0005829">
    <property type="term" value="C:cytosol"/>
    <property type="evidence" value="ECO:0007669"/>
    <property type="project" value="TreeGrafter"/>
</dbReference>
<keyword evidence="3" id="KW-1185">Reference proteome</keyword>
<dbReference type="GO" id="GO:0045732">
    <property type="term" value="P:positive regulation of protein catabolic process"/>
    <property type="evidence" value="ECO:0007669"/>
    <property type="project" value="TreeGrafter"/>
</dbReference>
<dbReference type="GO" id="GO:0008233">
    <property type="term" value="F:peptidase activity"/>
    <property type="evidence" value="ECO:0007669"/>
    <property type="project" value="UniProtKB-KW"/>
</dbReference>
<organism evidence="2 3">
    <name type="scientific">Alkanindiges illinoisensis</name>
    <dbReference type="NCBI Taxonomy" id="197183"/>
    <lineage>
        <taxon>Bacteria</taxon>
        <taxon>Pseudomonadati</taxon>
        <taxon>Pseudomonadota</taxon>
        <taxon>Gammaproteobacteria</taxon>
        <taxon>Moraxellales</taxon>
        <taxon>Moraxellaceae</taxon>
        <taxon>Alkanindiges</taxon>
    </lineage>
</organism>
<dbReference type="NCBIfam" id="NF008763">
    <property type="entry name" value="PRK11798.1-2"/>
    <property type="match status" value="1"/>
</dbReference>
<dbReference type="Proteomes" id="UP000297834">
    <property type="component" value="Unassembled WGS sequence"/>
</dbReference>
<accession>A0A4Y7XGD8</accession>
<dbReference type="STRING" id="1120977.GCA_000619845_01767"/>
<proteinExistence type="predicted"/>
<evidence type="ECO:0000313" key="2">
    <source>
        <dbReference type="EMBL" id="TEU30612.1"/>
    </source>
</evidence>
<protein>
    <submittedName>
        <fullName evidence="2">ClpXP protease specificity-enhancing factor</fullName>
    </submittedName>
</protein>
<dbReference type="GO" id="GO:0006508">
    <property type="term" value="P:proteolysis"/>
    <property type="evidence" value="ECO:0007669"/>
    <property type="project" value="UniProtKB-KW"/>
</dbReference>
<dbReference type="Gene3D" id="2.30.30.220">
    <property type="entry name" value="SspB-like"/>
    <property type="match status" value="1"/>
</dbReference>
<dbReference type="NCBIfam" id="NF008770">
    <property type="entry name" value="PRK11798.2-6"/>
    <property type="match status" value="1"/>
</dbReference>
<evidence type="ECO:0000256" key="1">
    <source>
        <dbReference type="SAM" id="MobiDB-lite"/>
    </source>
</evidence>
<dbReference type="NCBIfam" id="NF008769">
    <property type="entry name" value="PRK11798.2-5"/>
    <property type="match status" value="1"/>
</dbReference>
<feature type="compositionally biased region" description="Basic residues" evidence="1">
    <location>
        <begin position="139"/>
        <end position="149"/>
    </location>
</feature>
<name>A0A4Y7XGD8_9GAMM</name>
<dbReference type="AlphaFoldDB" id="A0A4Y7XGD8"/>
<dbReference type="EMBL" id="SNTY01000006">
    <property type="protein sequence ID" value="TEU30612.1"/>
    <property type="molecule type" value="Genomic_DNA"/>
</dbReference>
<dbReference type="PIRSF" id="PIRSF005276">
    <property type="entry name" value="SspB"/>
    <property type="match status" value="1"/>
</dbReference>
<reference evidence="2 3" key="1">
    <citation type="submission" date="2019-03" db="EMBL/GenBank/DDBJ databases">
        <title>Alkanindiges illinoisensis: a potential pathogenic isolated from ascites of a gastric cancer patient with abdominal metastasis.</title>
        <authorList>
            <person name="Hu X."/>
            <person name="Yang B."/>
            <person name="Yan X."/>
            <person name="Lin L."/>
            <person name="Zhao H."/>
            <person name="Zhou F."/>
            <person name="Su B."/>
            <person name="Chen J."/>
            <person name="Rui Y."/>
            <person name="Wang Q."/>
            <person name="Zheng L."/>
        </authorList>
    </citation>
    <scope>NUCLEOTIDE SEQUENCE [LARGE SCALE GENOMIC DNA]</scope>
    <source>
        <strain evidence="2 3">NFYY 23406</strain>
    </source>
</reference>
<dbReference type="OrthoDB" id="9797358at2"/>
<evidence type="ECO:0000313" key="3">
    <source>
        <dbReference type="Proteomes" id="UP000297834"/>
    </source>
</evidence>
<gene>
    <name evidence="2" type="ORF">E2B99_01090</name>
</gene>
<dbReference type="PANTHER" id="PTHR37486:SF1">
    <property type="entry name" value="STRINGENT STARVATION PROTEIN B"/>
    <property type="match status" value="1"/>
</dbReference>
<dbReference type="InterPro" id="IPR007481">
    <property type="entry name" value="SspB"/>
</dbReference>
<sequence>MSTEMIPTRPYLLRAIYEWTNDNKLTPYLLVNAELPNVHVPRQHVQDGQIVLNIAPHAVHHMVMDNDAVSFSARFGGVSQQLYIPMAAVLGLYARENGQGLFFDPQEYESYQASTADQSADGVQNETDQAADQNAAKAPTKKPSLRILD</sequence>
<dbReference type="Pfam" id="PF04386">
    <property type="entry name" value="SspB"/>
    <property type="match status" value="1"/>
</dbReference>
<feature type="region of interest" description="Disordered" evidence="1">
    <location>
        <begin position="112"/>
        <end position="149"/>
    </location>
</feature>